<protein>
    <recommendedName>
        <fullName evidence="4">Carboxylesterase type B domain-containing protein</fullName>
    </recommendedName>
</protein>
<evidence type="ECO:0000259" key="4">
    <source>
        <dbReference type="Pfam" id="PF00135"/>
    </source>
</evidence>
<dbReference type="PROSITE" id="PS00941">
    <property type="entry name" value="CARBOXYLESTERASE_B_2"/>
    <property type="match status" value="1"/>
</dbReference>
<evidence type="ECO:0000313" key="6">
    <source>
        <dbReference type="Proteomes" id="UP001497472"/>
    </source>
</evidence>
<gene>
    <name evidence="5" type="ORF">LNINA_LOCUS10017</name>
</gene>
<organism evidence="5 6">
    <name type="scientific">Leptosia nina</name>
    <dbReference type="NCBI Taxonomy" id="320188"/>
    <lineage>
        <taxon>Eukaryota</taxon>
        <taxon>Metazoa</taxon>
        <taxon>Ecdysozoa</taxon>
        <taxon>Arthropoda</taxon>
        <taxon>Hexapoda</taxon>
        <taxon>Insecta</taxon>
        <taxon>Pterygota</taxon>
        <taxon>Neoptera</taxon>
        <taxon>Endopterygota</taxon>
        <taxon>Lepidoptera</taxon>
        <taxon>Glossata</taxon>
        <taxon>Ditrysia</taxon>
        <taxon>Papilionoidea</taxon>
        <taxon>Pieridae</taxon>
        <taxon>Pierinae</taxon>
        <taxon>Leptosia</taxon>
    </lineage>
</organism>
<dbReference type="PANTHER" id="PTHR43903">
    <property type="entry name" value="NEUROLIGIN"/>
    <property type="match status" value="1"/>
</dbReference>
<keyword evidence="2" id="KW-0732">Signal</keyword>
<dbReference type="InterPro" id="IPR002018">
    <property type="entry name" value="CarbesteraseB"/>
</dbReference>
<dbReference type="AlphaFoldDB" id="A0AAV1JN60"/>
<comment type="similarity">
    <text evidence="1">Belongs to the type-B carboxylesterase/lipase family.</text>
</comment>
<dbReference type="Gene3D" id="3.40.50.1820">
    <property type="entry name" value="alpha/beta hydrolase"/>
    <property type="match status" value="1"/>
</dbReference>
<dbReference type="SUPFAM" id="SSF53474">
    <property type="entry name" value="alpha/beta-Hydrolases"/>
    <property type="match status" value="1"/>
</dbReference>
<feature type="domain" description="Carboxylesterase type B" evidence="4">
    <location>
        <begin position="98"/>
        <end position="532"/>
    </location>
</feature>
<dbReference type="Proteomes" id="UP001497472">
    <property type="component" value="Unassembled WGS sequence"/>
</dbReference>
<dbReference type="InterPro" id="IPR019819">
    <property type="entry name" value="Carboxylesterase_B_CS"/>
</dbReference>
<dbReference type="InterPro" id="IPR051093">
    <property type="entry name" value="Neuroligin/BSAL"/>
</dbReference>
<name>A0AAV1JN60_9NEOP</name>
<dbReference type="EMBL" id="CAVLEF010000096">
    <property type="protein sequence ID" value="CAK1550825.1"/>
    <property type="molecule type" value="Genomic_DNA"/>
</dbReference>
<evidence type="ECO:0000256" key="2">
    <source>
        <dbReference type="ARBA" id="ARBA00022729"/>
    </source>
</evidence>
<evidence type="ECO:0000256" key="3">
    <source>
        <dbReference type="ARBA" id="ARBA00023180"/>
    </source>
</evidence>
<evidence type="ECO:0000256" key="1">
    <source>
        <dbReference type="ARBA" id="ARBA00005964"/>
    </source>
</evidence>
<sequence length="784" mass="84678">MWCRRNPRHHSGACLPTAGAGGSVPGCAVRLEAPAFGRPLEPPVLAGHASGRLLRARLSAAVPGRIQQVFAPLLRSAALSKMPLGVYREVAAIAPLLANQSEDCLYLNIYVPGSGARGVEAPYAVAVWANAAHAWGSGNALDAGAAVLAARAHLLVVTLNYRIGLLGFLTSGGDDEASRAGGAAVLDIVAALSWIRTNIAPFGGDSKRVTLVGHGTGAALLNTVVMTPGIKGLVTRILLLSGSALSPSALAPDPALAREHTAQALRCTRDQATDDHWLTACIKNRPLSVLLAVDAPTARFLAGWAPSVPKNDDIPNLSPTRAMHASDTFLDCSLAVVVTTTESYRYFSEEDIRHGFEEEYRNRVLRTYVRNVYRFHRNEIFAAIRNEYTDWEKPIQHPINIRDATLESISDAAGAAPALRVAQLHAKRGAPTYFAHFAHQSKDADYPQRLGSVTSETLPYFLGLPLVGGPPFAPKNYSRGDVGVAESCVALLAAFAKTGDPSLKPEDQETTVGWPRYELNTQQYLSIVASVDKEALQHSRGDKVSSQTSGLITSCGEPWAILKTHLPESCAIFCPFPANFVEATYFEILDKLEIMISPISSSLIEYSVMLCQTPAGTKVRTKSHYRGHKMSVWLHLIPQLHRAGAAPAHHQFRSLHPDMFAVEIGNSLNRVGTRRRGALIKHLWTRTNFQIWRNERAIRAIARDGNSRSGGILGRFNGGRRASGRPRSRAAATELNGASALASAPRAIGLGSSAAPPFCCAVRIRRAQHINAVLCYILEEIKLW</sequence>
<accession>A0AAV1JN60</accession>
<evidence type="ECO:0000313" key="5">
    <source>
        <dbReference type="EMBL" id="CAK1550825.1"/>
    </source>
</evidence>
<keyword evidence="6" id="KW-1185">Reference proteome</keyword>
<dbReference type="Pfam" id="PF00135">
    <property type="entry name" value="COesterase"/>
    <property type="match status" value="1"/>
</dbReference>
<comment type="caution">
    <text evidence="5">The sequence shown here is derived from an EMBL/GenBank/DDBJ whole genome shotgun (WGS) entry which is preliminary data.</text>
</comment>
<proteinExistence type="inferred from homology"/>
<dbReference type="InterPro" id="IPR029058">
    <property type="entry name" value="AB_hydrolase_fold"/>
</dbReference>
<reference evidence="5 6" key="1">
    <citation type="submission" date="2023-11" db="EMBL/GenBank/DDBJ databases">
        <authorList>
            <person name="Okamura Y."/>
        </authorList>
    </citation>
    <scope>NUCLEOTIDE SEQUENCE [LARGE SCALE GENOMIC DNA]</scope>
</reference>
<keyword evidence="3" id="KW-0325">Glycoprotein</keyword>